<reference evidence="1 2" key="1">
    <citation type="journal article" date="2014" name="Science">
        <title>Plant genetics. Early allopolyploid evolution in the post-Neolithic Brassica napus oilseed genome.</title>
        <authorList>
            <person name="Chalhoub B."/>
            <person name="Denoeud F."/>
            <person name="Liu S."/>
            <person name="Parkin I.A."/>
            <person name="Tang H."/>
            <person name="Wang X."/>
            <person name="Chiquet J."/>
            <person name="Belcram H."/>
            <person name="Tong C."/>
            <person name="Samans B."/>
            <person name="Correa M."/>
            <person name="Da Silva C."/>
            <person name="Just J."/>
            <person name="Falentin C."/>
            <person name="Koh C.S."/>
            <person name="Le Clainche I."/>
            <person name="Bernard M."/>
            <person name="Bento P."/>
            <person name="Noel B."/>
            <person name="Labadie K."/>
            <person name="Alberti A."/>
            <person name="Charles M."/>
            <person name="Arnaud D."/>
            <person name="Guo H."/>
            <person name="Daviaud C."/>
            <person name="Alamery S."/>
            <person name="Jabbari K."/>
            <person name="Zhao M."/>
            <person name="Edger P.P."/>
            <person name="Chelaifa H."/>
            <person name="Tack D."/>
            <person name="Lassalle G."/>
            <person name="Mestiri I."/>
            <person name="Schnel N."/>
            <person name="Le Paslier M.C."/>
            <person name="Fan G."/>
            <person name="Renault V."/>
            <person name="Bayer P.E."/>
            <person name="Golicz A.A."/>
            <person name="Manoli S."/>
            <person name="Lee T.H."/>
            <person name="Thi V.H."/>
            <person name="Chalabi S."/>
            <person name="Hu Q."/>
            <person name="Fan C."/>
            <person name="Tollenaere R."/>
            <person name="Lu Y."/>
            <person name="Battail C."/>
            <person name="Shen J."/>
            <person name="Sidebottom C.H."/>
            <person name="Wang X."/>
            <person name="Canaguier A."/>
            <person name="Chauveau A."/>
            <person name="Berard A."/>
            <person name="Deniot G."/>
            <person name="Guan M."/>
            <person name="Liu Z."/>
            <person name="Sun F."/>
            <person name="Lim Y.P."/>
            <person name="Lyons E."/>
            <person name="Town C.D."/>
            <person name="Bancroft I."/>
            <person name="Wang X."/>
            <person name="Meng J."/>
            <person name="Ma J."/>
            <person name="Pires J.C."/>
            <person name="King G.J."/>
            <person name="Brunel D."/>
            <person name="Delourme R."/>
            <person name="Renard M."/>
            <person name="Aury J.M."/>
            <person name="Adams K.L."/>
            <person name="Batley J."/>
            <person name="Snowdon R.J."/>
            <person name="Tost J."/>
            <person name="Edwards D."/>
            <person name="Zhou Y."/>
            <person name="Hua W."/>
            <person name="Sharpe A.G."/>
            <person name="Paterson A.H."/>
            <person name="Guan C."/>
            <person name="Wincker P."/>
        </authorList>
    </citation>
    <scope>NUCLEOTIDE SEQUENCE [LARGE SCALE GENOMIC DNA]</scope>
    <source>
        <strain evidence="2">cv. Darmor-bzh</strain>
    </source>
</reference>
<sequence length="17" mass="2108">MARRFNTRKGVVLFQQR</sequence>
<accession>A0A078I5C0</accession>
<name>A0A078I5C0_BRANA</name>
<gene>
    <name evidence="1" type="primary">BnaA02g17060D</name>
    <name evidence="1" type="ORF">GSBRNA2T00083136001</name>
</gene>
<organism evidence="1 2">
    <name type="scientific">Brassica napus</name>
    <name type="common">Rape</name>
    <dbReference type="NCBI Taxonomy" id="3708"/>
    <lineage>
        <taxon>Eukaryota</taxon>
        <taxon>Viridiplantae</taxon>
        <taxon>Streptophyta</taxon>
        <taxon>Embryophyta</taxon>
        <taxon>Tracheophyta</taxon>
        <taxon>Spermatophyta</taxon>
        <taxon>Magnoliopsida</taxon>
        <taxon>eudicotyledons</taxon>
        <taxon>Gunneridae</taxon>
        <taxon>Pentapetalae</taxon>
        <taxon>rosids</taxon>
        <taxon>malvids</taxon>
        <taxon>Brassicales</taxon>
        <taxon>Brassicaceae</taxon>
        <taxon>Brassiceae</taxon>
        <taxon>Brassica</taxon>
    </lineage>
</organism>
<evidence type="ECO:0000313" key="1">
    <source>
        <dbReference type="EMBL" id="CDY46020.1"/>
    </source>
</evidence>
<evidence type="ECO:0000313" key="2">
    <source>
        <dbReference type="Proteomes" id="UP000028999"/>
    </source>
</evidence>
<proteinExistence type="predicted"/>
<dbReference type="PaxDb" id="3708-A0A078I5C0"/>
<dbReference type="AlphaFoldDB" id="A0A078I5C0"/>
<keyword evidence="2" id="KW-1185">Reference proteome</keyword>
<dbReference type="EMBL" id="LK032646">
    <property type="protein sequence ID" value="CDY46020.1"/>
    <property type="molecule type" value="Genomic_DNA"/>
</dbReference>
<dbReference type="Proteomes" id="UP000028999">
    <property type="component" value="Unassembled WGS sequence"/>
</dbReference>
<protein>
    <submittedName>
        <fullName evidence="1">BnaA02g17060D protein</fullName>
    </submittedName>
</protein>